<gene>
    <name evidence="4" type="ORF">ACFO5T_03105</name>
</gene>
<feature type="signal peptide" evidence="2">
    <location>
        <begin position="1"/>
        <end position="24"/>
    </location>
</feature>
<accession>A0ABV9L5L3</accession>
<organism evidence="4 5">
    <name type="scientific">Dokdonia genika</name>
    <dbReference type="NCBI Taxonomy" id="308113"/>
    <lineage>
        <taxon>Bacteria</taxon>
        <taxon>Pseudomonadati</taxon>
        <taxon>Bacteroidota</taxon>
        <taxon>Flavobacteriia</taxon>
        <taxon>Flavobacteriales</taxon>
        <taxon>Flavobacteriaceae</taxon>
        <taxon>Dokdonia</taxon>
    </lineage>
</organism>
<protein>
    <submittedName>
        <fullName evidence="4">Ig-like domain-containing protein</fullName>
    </submittedName>
</protein>
<dbReference type="Proteomes" id="UP001595878">
    <property type="component" value="Unassembled WGS sequence"/>
</dbReference>
<dbReference type="Pfam" id="PF13205">
    <property type="entry name" value="Big_5"/>
    <property type="match status" value="1"/>
</dbReference>
<sequence length="546" mass="61850">MNLKRATVFALVIVGMALTLVNCAKRGSPDGGPMDSLPPVFVKATPPNFTTNFDGDEIRIYFDEYVKLKDLRKQLIISPPIVNRVISPQGSASKYIKIDIQDTLAPNTTYVFNFGLSIVDNNEGNPFPSFKYVMSTGDYIDSLKVSGKIIDAVAEKPDNFVTVMLYEADSTYTDSTVYNKPPLYVTNTLDSLDTFTLDYLKPGKYALIGLKDEDANYTFQPKKDKIAFVEEFINVPTDSSYTLKLFTEAPAYKVSRPKHAAEGRIAFGTTGYRDSIAINLLTDAGDKHTSTITKKGEDTLYYWYKPKLAIDSLIFNATAPGYSDTLQARIRKPRLDSLSFSSKYRNVILFNKAYRIQSNIPIDSINKELITVVKDSTEIEFDYALVENSTAIDFDFKKEEKTRYSITVLPNAITDYFGQKNDTLRYKAQTKEIGDYGDIELTLVNAQAFPYIVQLLDSQEKVVEERFSTKETVFEFKLLKPGKYKVRLVEDANNNKVFDSGNFLLKRQPEIIINYPGEIEVRPSWFAKERFELLPKEQPQEAPTPE</sequence>
<evidence type="ECO:0000313" key="4">
    <source>
        <dbReference type="EMBL" id="MFC4689411.1"/>
    </source>
</evidence>
<dbReference type="EMBL" id="JBHSHB010000007">
    <property type="protein sequence ID" value="MFC4689411.1"/>
    <property type="molecule type" value="Genomic_DNA"/>
</dbReference>
<evidence type="ECO:0000259" key="3">
    <source>
        <dbReference type="Pfam" id="PF13205"/>
    </source>
</evidence>
<evidence type="ECO:0000313" key="5">
    <source>
        <dbReference type="Proteomes" id="UP001595878"/>
    </source>
</evidence>
<dbReference type="RefSeq" id="WP_380031951.1">
    <property type="nucleotide sequence ID" value="NZ_JBHSHB010000007.1"/>
</dbReference>
<reference evidence="5" key="1">
    <citation type="journal article" date="2019" name="Int. J. Syst. Evol. Microbiol.">
        <title>The Global Catalogue of Microorganisms (GCM) 10K type strain sequencing project: providing services to taxonomists for standard genome sequencing and annotation.</title>
        <authorList>
            <consortium name="The Broad Institute Genomics Platform"/>
            <consortium name="The Broad Institute Genome Sequencing Center for Infectious Disease"/>
            <person name="Wu L."/>
            <person name="Ma J."/>
        </authorList>
    </citation>
    <scope>NUCLEOTIDE SEQUENCE [LARGE SCALE GENOMIC DNA]</scope>
    <source>
        <strain evidence="5">CGMCC 4.7427</strain>
    </source>
</reference>
<keyword evidence="5" id="KW-1185">Reference proteome</keyword>
<evidence type="ECO:0000256" key="1">
    <source>
        <dbReference type="ARBA" id="ARBA00022729"/>
    </source>
</evidence>
<comment type="caution">
    <text evidence="4">The sequence shown here is derived from an EMBL/GenBank/DDBJ whole genome shotgun (WGS) entry which is preliminary data.</text>
</comment>
<feature type="domain" description="SbsA Ig-like" evidence="3">
    <location>
        <begin position="35"/>
        <end position="127"/>
    </location>
</feature>
<dbReference type="InterPro" id="IPR032812">
    <property type="entry name" value="SbsA_Ig"/>
</dbReference>
<keyword evidence="1 2" id="KW-0732">Signal</keyword>
<evidence type="ECO:0000256" key="2">
    <source>
        <dbReference type="SAM" id="SignalP"/>
    </source>
</evidence>
<feature type="chain" id="PRO_5045849473" evidence="2">
    <location>
        <begin position="25"/>
        <end position="546"/>
    </location>
</feature>
<proteinExistence type="predicted"/>
<name>A0ABV9L5L3_9FLAO</name>